<gene>
    <name evidence="2" type="ORF">ABWT76_004425</name>
</gene>
<evidence type="ECO:0000259" key="1">
    <source>
        <dbReference type="PROSITE" id="PS51819"/>
    </source>
</evidence>
<name>A0AAU8JBS8_9CYAN</name>
<evidence type="ECO:0000313" key="2">
    <source>
        <dbReference type="EMBL" id="XCM35726.1"/>
    </source>
</evidence>
<protein>
    <recommendedName>
        <fullName evidence="1">VOC domain-containing protein</fullName>
    </recommendedName>
</protein>
<dbReference type="AlphaFoldDB" id="A0AAU8JBS8"/>
<dbReference type="EMBL" id="CP159837">
    <property type="protein sequence ID" value="XCM35726.1"/>
    <property type="molecule type" value="Genomic_DNA"/>
</dbReference>
<dbReference type="InterPro" id="IPR029068">
    <property type="entry name" value="Glyas_Bleomycin-R_OHBP_Dase"/>
</dbReference>
<accession>A0AAU8JBS8</accession>
<sequence length="230" mass="26154">MKDQYSQSNHRPTQLNLSGYKASENILISPFIEDNGRLTYRPECKSPDFFAQSTFEIDLFGDRVIVDHFVLMFSDQDSLKNYGNALVDRGAKISEGPGKWPDDFCAEAEPFPPELAMYFLSAVFPCGGIIVLLAPNSPEDQNQQFLKQRGVNGVPHIAIRVDDMDRAVEKWRNKGFIPLSTHPQNDGSLCQWFVRNWAGQIIELIDRRNHGQETFSCENIRGLRLSEVQT</sequence>
<dbReference type="Gene3D" id="3.10.180.10">
    <property type="entry name" value="2,3-Dihydroxybiphenyl 1,2-Dioxygenase, domain 1"/>
    <property type="match status" value="1"/>
</dbReference>
<proteinExistence type="predicted"/>
<dbReference type="RefSeq" id="WP_354634975.1">
    <property type="nucleotide sequence ID" value="NZ_CP159837.1"/>
</dbReference>
<reference evidence="2" key="1">
    <citation type="submission" date="2024-07" db="EMBL/GenBank/DDBJ databases">
        <authorList>
            <person name="Kim Y.J."/>
            <person name="Jeong J.Y."/>
        </authorList>
    </citation>
    <scope>NUCLEOTIDE SEQUENCE</scope>
    <source>
        <strain evidence="2">GIHE-MW2</strain>
    </source>
</reference>
<dbReference type="SUPFAM" id="SSF54593">
    <property type="entry name" value="Glyoxalase/Bleomycin resistance protein/Dihydroxybiphenyl dioxygenase"/>
    <property type="match status" value="1"/>
</dbReference>
<feature type="domain" description="VOC" evidence="1">
    <location>
        <begin position="65"/>
        <end position="207"/>
    </location>
</feature>
<organism evidence="2">
    <name type="scientific">Planktothricoides raciborskii GIHE-MW2</name>
    <dbReference type="NCBI Taxonomy" id="2792601"/>
    <lineage>
        <taxon>Bacteria</taxon>
        <taxon>Bacillati</taxon>
        <taxon>Cyanobacteriota</taxon>
        <taxon>Cyanophyceae</taxon>
        <taxon>Oscillatoriophycideae</taxon>
        <taxon>Oscillatoriales</taxon>
        <taxon>Oscillatoriaceae</taxon>
        <taxon>Planktothricoides</taxon>
    </lineage>
</organism>
<dbReference type="PROSITE" id="PS51819">
    <property type="entry name" value="VOC"/>
    <property type="match status" value="1"/>
</dbReference>
<dbReference type="InterPro" id="IPR037523">
    <property type="entry name" value="VOC_core"/>
</dbReference>